<dbReference type="STRING" id="1052260.SAMN05660199_01026"/>
<dbReference type="EMBL" id="FNIR01000003">
    <property type="protein sequence ID" value="SDN98157.1"/>
    <property type="molecule type" value="Genomic_DNA"/>
</dbReference>
<reference evidence="3" key="1">
    <citation type="submission" date="2016-10" db="EMBL/GenBank/DDBJ databases">
        <authorList>
            <person name="Varghese N."/>
            <person name="Submissions S."/>
        </authorList>
    </citation>
    <scope>NUCLEOTIDE SEQUENCE [LARGE SCALE GENOMIC DNA]</scope>
    <source>
        <strain evidence="3">DSM 45843</strain>
    </source>
</reference>
<dbReference type="RefSeq" id="WP_131801673.1">
    <property type="nucleotide sequence ID" value="NZ_FNIR01000003.1"/>
</dbReference>
<keyword evidence="3" id="KW-1185">Reference proteome</keyword>
<evidence type="ECO:0000313" key="2">
    <source>
        <dbReference type="EMBL" id="SDN98157.1"/>
    </source>
</evidence>
<sequence length="309" mass="33597">MPEQVDPAWVRSGRGHRVESVDEVFRAVSRVVTLAADRRYVWRGCPSSRLRVRSSLLRSLVVDEGEPLPDEVLVRQHEVALLARARSWGLADGCGPLATDLGLLAHLRRHGLPTRLLDVTGNPMTALWFACQDDEQPGVLLSFDVTSSPTYPEHRPVPEPADRSLRHALRRSALDGQPFLLRPAVPDARTQAQEGLFLSGAVPATGPAGGIDGLPLRLGPPPGRERLAALFAEGARQPGRPRRLPFCALVVPARLKPALRTHLAGLDRRRSVLFPDVDGFREAQAGGQVPLHPLPAVVPAHADTEVDEP</sequence>
<feature type="domain" description="FRG" evidence="1">
    <location>
        <begin position="36"/>
        <end position="141"/>
    </location>
</feature>
<evidence type="ECO:0000313" key="3">
    <source>
        <dbReference type="Proteomes" id="UP000199088"/>
    </source>
</evidence>
<evidence type="ECO:0000259" key="1">
    <source>
        <dbReference type="SMART" id="SM00901"/>
    </source>
</evidence>
<dbReference type="SMART" id="SM00901">
    <property type="entry name" value="FRG"/>
    <property type="match status" value="1"/>
</dbReference>
<dbReference type="OrthoDB" id="9816036at2"/>
<dbReference type="AlphaFoldDB" id="A0A1H0FU44"/>
<dbReference type="InterPro" id="IPR014966">
    <property type="entry name" value="FRG-dom"/>
</dbReference>
<accession>A0A1H0FU44</accession>
<protein>
    <submittedName>
        <fullName evidence="2">FRG domain-containing protein</fullName>
    </submittedName>
</protein>
<gene>
    <name evidence="2" type="ORF">SAMN05660199_01026</name>
</gene>
<organism evidence="2 3">
    <name type="scientific">Klenkia soli</name>
    <dbReference type="NCBI Taxonomy" id="1052260"/>
    <lineage>
        <taxon>Bacteria</taxon>
        <taxon>Bacillati</taxon>
        <taxon>Actinomycetota</taxon>
        <taxon>Actinomycetes</taxon>
        <taxon>Geodermatophilales</taxon>
        <taxon>Geodermatophilaceae</taxon>
        <taxon>Klenkia</taxon>
    </lineage>
</organism>
<dbReference type="Pfam" id="PF08867">
    <property type="entry name" value="FRG"/>
    <property type="match status" value="1"/>
</dbReference>
<proteinExistence type="predicted"/>
<dbReference type="Proteomes" id="UP000199088">
    <property type="component" value="Unassembled WGS sequence"/>
</dbReference>
<name>A0A1H0FU44_9ACTN</name>